<keyword evidence="6" id="KW-1185">Reference proteome</keyword>
<dbReference type="InterPro" id="IPR037171">
    <property type="entry name" value="NagB/RpiA_transferase-like"/>
</dbReference>
<evidence type="ECO:0000256" key="2">
    <source>
        <dbReference type="ARBA" id="ARBA00022741"/>
    </source>
</evidence>
<dbReference type="Proteomes" id="UP000831460">
    <property type="component" value="Chromosome"/>
</dbReference>
<dbReference type="GO" id="GO:0030272">
    <property type="term" value="F:5-formyltetrahydrofolate cyclo-ligase activity"/>
    <property type="evidence" value="ECO:0007669"/>
    <property type="project" value="UniProtKB-EC"/>
</dbReference>
<dbReference type="InterPro" id="IPR002698">
    <property type="entry name" value="FTHF_cligase"/>
</dbReference>
<keyword evidence="4" id="KW-0460">Magnesium</keyword>
<evidence type="ECO:0000256" key="1">
    <source>
        <dbReference type="ARBA" id="ARBA00010638"/>
    </source>
</evidence>
<evidence type="ECO:0000313" key="5">
    <source>
        <dbReference type="EMBL" id="UOE40731.1"/>
    </source>
</evidence>
<comment type="cofactor">
    <cofactor evidence="4">
        <name>Mg(2+)</name>
        <dbReference type="ChEBI" id="CHEBI:18420"/>
    </cofactor>
</comment>
<dbReference type="Pfam" id="PF01812">
    <property type="entry name" value="5-FTHF_cyc-lig"/>
    <property type="match status" value="1"/>
</dbReference>
<accession>A0ABY4BNG9</accession>
<sequence length="188" mass="21678">MKKSDLRKKYLQKRESMSHDEVLTLSQKILENFVLQFKPVENQKVHCFLSIPEKGEVDTSLFLNYFFDHQIRVFVPKIFRKKLISIEITRDTPLIKSSWGIAEPEINEDSPVKDFDFVVTPLLYCDSQGNRVGYGKGYYDGFFSGINSNCMKVGVGFFTPEEKVDDVWENDIPLDYLVIPTDVLSFGG</sequence>
<proteinExistence type="inferred from homology"/>
<organism evidence="5 6">
    <name type="scientific">Chryseobacterium suipulveris</name>
    <dbReference type="NCBI Taxonomy" id="2929800"/>
    <lineage>
        <taxon>Bacteria</taxon>
        <taxon>Pseudomonadati</taxon>
        <taxon>Bacteroidota</taxon>
        <taxon>Flavobacteriia</taxon>
        <taxon>Flavobacteriales</taxon>
        <taxon>Weeksellaceae</taxon>
        <taxon>Chryseobacterium group</taxon>
        <taxon>Chryseobacterium</taxon>
    </lineage>
</organism>
<dbReference type="SUPFAM" id="SSF100950">
    <property type="entry name" value="NagB/RpiA/CoA transferase-like"/>
    <property type="match status" value="1"/>
</dbReference>
<evidence type="ECO:0000256" key="4">
    <source>
        <dbReference type="RuleBase" id="RU361279"/>
    </source>
</evidence>
<dbReference type="PANTHER" id="PTHR23407:SF1">
    <property type="entry name" value="5-FORMYLTETRAHYDROFOLATE CYCLO-LIGASE"/>
    <property type="match status" value="1"/>
</dbReference>
<protein>
    <recommendedName>
        <fullName evidence="4">5-formyltetrahydrofolate cyclo-ligase</fullName>
        <ecNumber evidence="4">6.3.3.2</ecNumber>
    </recommendedName>
</protein>
<reference evidence="5 6" key="1">
    <citation type="submission" date="2022-03" db="EMBL/GenBank/DDBJ databases">
        <title>Chryseobacterium sp. isolated from particulate matters in swine house.</title>
        <authorList>
            <person name="Won M."/>
            <person name="Kim S.-J."/>
            <person name="Kwon S.-W."/>
        </authorList>
    </citation>
    <scope>NUCLEOTIDE SEQUENCE [LARGE SCALE GENOMIC DNA]</scope>
    <source>
        <strain evidence="5 6">SC2-2</strain>
    </source>
</reference>
<dbReference type="RefSeq" id="WP_243548701.1">
    <property type="nucleotide sequence ID" value="NZ_CP094532.1"/>
</dbReference>
<keyword evidence="4" id="KW-0479">Metal-binding</keyword>
<keyword evidence="2 4" id="KW-0547">Nucleotide-binding</keyword>
<dbReference type="PIRSF" id="PIRSF006806">
    <property type="entry name" value="FTHF_cligase"/>
    <property type="match status" value="1"/>
</dbReference>
<gene>
    <name evidence="5" type="ORF">MTP09_12595</name>
</gene>
<dbReference type="EC" id="6.3.3.2" evidence="4"/>
<dbReference type="InterPro" id="IPR024185">
    <property type="entry name" value="FTHF_cligase-like_sf"/>
</dbReference>
<dbReference type="EMBL" id="CP094532">
    <property type="protein sequence ID" value="UOE40731.1"/>
    <property type="molecule type" value="Genomic_DNA"/>
</dbReference>
<dbReference type="NCBIfam" id="TIGR02727">
    <property type="entry name" value="MTHFS_bact"/>
    <property type="match status" value="1"/>
</dbReference>
<comment type="similarity">
    <text evidence="1 4">Belongs to the 5-formyltetrahydrofolate cyclo-ligase family.</text>
</comment>
<dbReference type="PANTHER" id="PTHR23407">
    <property type="entry name" value="ATPASE INHIBITOR/5-FORMYLTETRAHYDROFOLATE CYCLO-LIGASE"/>
    <property type="match status" value="1"/>
</dbReference>
<comment type="catalytic activity">
    <reaction evidence="4">
        <text>(6S)-5-formyl-5,6,7,8-tetrahydrofolate + ATP = (6R)-5,10-methenyltetrahydrofolate + ADP + phosphate</text>
        <dbReference type="Rhea" id="RHEA:10488"/>
        <dbReference type="ChEBI" id="CHEBI:30616"/>
        <dbReference type="ChEBI" id="CHEBI:43474"/>
        <dbReference type="ChEBI" id="CHEBI:57455"/>
        <dbReference type="ChEBI" id="CHEBI:57457"/>
        <dbReference type="ChEBI" id="CHEBI:456216"/>
        <dbReference type="EC" id="6.3.3.2"/>
    </reaction>
</comment>
<evidence type="ECO:0000313" key="6">
    <source>
        <dbReference type="Proteomes" id="UP000831460"/>
    </source>
</evidence>
<name>A0ABY4BNG9_9FLAO</name>
<evidence type="ECO:0000256" key="3">
    <source>
        <dbReference type="ARBA" id="ARBA00022840"/>
    </source>
</evidence>
<keyword evidence="5" id="KW-0436">Ligase</keyword>
<keyword evidence="3 4" id="KW-0067">ATP-binding</keyword>
<dbReference type="Gene3D" id="3.40.50.10420">
    <property type="entry name" value="NagB/RpiA/CoA transferase-like"/>
    <property type="match status" value="1"/>
</dbReference>